<dbReference type="AlphaFoldDB" id="A0A7W5Z4K7"/>
<organism evidence="2 3">
    <name type="scientific">Pseudochelatococcus contaminans</name>
    <dbReference type="NCBI Taxonomy" id="1538103"/>
    <lineage>
        <taxon>Bacteria</taxon>
        <taxon>Pseudomonadati</taxon>
        <taxon>Pseudomonadota</taxon>
        <taxon>Alphaproteobacteria</taxon>
        <taxon>Hyphomicrobiales</taxon>
        <taxon>Chelatococcaceae</taxon>
        <taxon>Pseudochelatococcus</taxon>
    </lineage>
</organism>
<name>A0A7W5Z4K7_9HYPH</name>
<dbReference type="RefSeq" id="WP_210281649.1">
    <property type="nucleotide sequence ID" value="NZ_JACICC010000005.1"/>
</dbReference>
<feature type="compositionally biased region" description="Basic and acidic residues" evidence="1">
    <location>
        <begin position="29"/>
        <end position="45"/>
    </location>
</feature>
<feature type="region of interest" description="Disordered" evidence="1">
    <location>
        <begin position="29"/>
        <end position="59"/>
    </location>
</feature>
<feature type="non-terminal residue" evidence="2">
    <location>
        <position position="1"/>
    </location>
</feature>
<evidence type="ECO:0000256" key="1">
    <source>
        <dbReference type="SAM" id="MobiDB-lite"/>
    </source>
</evidence>
<comment type="caution">
    <text evidence="2">The sequence shown here is derived from an EMBL/GenBank/DDBJ whole genome shotgun (WGS) entry which is preliminary data.</text>
</comment>
<accession>A0A7W5Z4K7</accession>
<evidence type="ECO:0000313" key="2">
    <source>
        <dbReference type="EMBL" id="MBB3810071.1"/>
    </source>
</evidence>
<protein>
    <submittedName>
        <fullName evidence="2">Uncharacterized protein</fullName>
    </submittedName>
</protein>
<proteinExistence type="predicted"/>
<evidence type="ECO:0000313" key="3">
    <source>
        <dbReference type="Proteomes" id="UP000537592"/>
    </source>
</evidence>
<reference evidence="2 3" key="1">
    <citation type="submission" date="2020-08" db="EMBL/GenBank/DDBJ databases">
        <title>Genomic Encyclopedia of Type Strains, Phase IV (KMG-IV): sequencing the most valuable type-strain genomes for metagenomic binning, comparative biology and taxonomic classification.</title>
        <authorList>
            <person name="Goeker M."/>
        </authorList>
    </citation>
    <scope>NUCLEOTIDE SEQUENCE [LARGE SCALE GENOMIC DNA]</scope>
    <source>
        <strain evidence="2 3">DSM 28760</strain>
    </source>
</reference>
<dbReference type="EMBL" id="JACICC010000005">
    <property type="protein sequence ID" value="MBB3810071.1"/>
    <property type="molecule type" value="Genomic_DNA"/>
</dbReference>
<keyword evidence="3" id="KW-1185">Reference proteome</keyword>
<sequence length="129" mass="14378">SSQTWNHIYARKPLFGLMSALTPIHETWKNDKLGRRSPKKPDRGCRSGSETAPEWPVSSFPETGAAMIATILRACGEINESGFPAGARRMLRFRLRSGAFILPRTLNDSIQTEWLTLDIERPGTGRIAP</sequence>
<dbReference type="Proteomes" id="UP000537592">
    <property type="component" value="Unassembled WGS sequence"/>
</dbReference>
<gene>
    <name evidence="2" type="ORF">FHS81_002167</name>
</gene>